<dbReference type="AlphaFoldDB" id="A0ABD3GF62"/>
<feature type="region of interest" description="Disordered" evidence="1">
    <location>
        <begin position="31"/>
        <end position="96"/>
    </location>
</feature>
<evidence type="ECO:0000313" key="2">
    <source>
        <dbReference type="EMBL" id="KAL3676715.1"/>
    </source>
</evidence>
<comment type="caution">
    <text evidence="2">The sequence shown here is derived from an EMBL/GenBank/DDBJ whole genome shotgun (WGS) entry which is preliminary data.</text>
</comment>
<accession>A0ABD3GF62</accession>
<organism evidence="2 3">
    <name type="scientific">Riccia sorocarpa</name>
    <dbReference type="NCBI Taxonomy" id="122646"/>
    <lineage>
        <taxon>Eukaryota</taxon>
        <taxon>Viridiplantae</taxon>
        <taxon>Streptophyta</taxon>
        <taxon>Embryophyta</taxon>
        <taxon>Marchantiophyta</taxon>
        <taxon>Marchantiopsida</taxon>
        <taxon>Marchantiidae</taxon>
        <taxon>Marchantiales</taxon>
        <taxon>Ricciaceae</taxon>
        <taxon>Riccia</taxon>
    </lineage>
</organism>
<dbReference type="EMBL" id="JBJQOH010000008">
    <property type="protein sequence ID" value="KAL3676715.1"/>
    <property type="molecule type" value="Genomic_DNA"/>
</dbReference>
<proteinExistence type="predicted"/>
<protein>
    <submittedName>
        <fullName evidence="2">Uncharacterized protein</fullName>
    </submittedName>
</protein>
<evidence type="ECO:0000256" key="1">
    <source>
        <dbReference type="SAM" id="MobiDB-lite"/>
    </source>
</evidence>
<evidence type="ECO:0000313" key="3">
    <source>
        <dbReference type="Proteomes" id="UP001633002"/>
    </source>
</evidence>
<sequence length="220" mass="23955">MPRIKNFKQSEGQSALEDSLVSHNIRQEMARRNTKVLQEDIPEERTSDVPADSGYDLRISRSLDVGAADNPPRLQLEQGETPQSRRLPDAQPGKLTSPLRQGIARSLFSNSDTEGCAEPFRIRERAGVDFSRRRASETWDIDAGLEFSSGTMGLNAPGVEIGIVDYTPLDASLQSRSEAMAAESSSEADLRAIVPVETVARETHQEGKSGGVLKSGGFLT</sequence>
<keyword evidence="3" id="KW-1185">Reference proteome</keyword>
<reference evidence="2 3" key="1">
    <citation type="submission" date="2024-09" db="EMBL/GenBank/DDBJ databases">
        <title>Chromosome-scale assembly of Riccia sorocarpa.</title>
        <authorList>
            <person name="Paukszto L."/>
        </authorList>
    </citation>
    <scope>NUCLEOTIDE SEQUENCE [LARGE SCALE GENOMIC DNA]</scope>
    <source>
        <strain evidence="2">LP-2024</strain>
        <tissue evidence="2">Aerial parts of the thallus</tissue>
    </source>
</reference>
<dbReference type="Proteomes" id="UP001633002">
    <property type="component" value="Unassembled WGS sequence"/>
</dbReference>
<name>A0ABD3GF62_9MARC</name>
<gene>
    <name evidence="2" type="ORF">R1sor_026663</name>
</gene>